<organism evidence="2 3">
    <name type="scientific">Stygiolobus caldivivus</name>
    <dbReference type="NCBI Taxonomy" id="2824673"/>
    <lineage>
        <taxon>Archaea</taxon>
        <taxon>Thermoproteota</taxon>
        <taxon>Thermoprotei</taxon>
        <taxon>Sulfolobales</taxon>
        <taxon>Sulfolobaceae</taxon>
        <taxon>Stygiolobus</taxon>
    </lineage>
</organism>
<feature type="domain" description="PurM-like N-terminal" evidence="1">
    <location>
        <begin position="11"/>
        <end position="107"/>
    </location>
</feature>
<dbReference type="InterPro" id="IPR036676">
    <property type="entry name" value="PurM-like_C_sf"/>
</dbReference>
<dbReference type="CDD" id="cd02194">
    <property type="entry name" value="ThiL"/>
    <property type="match status" value="1"/>
</dbReference>
<gene>
    <name evidence="2" type="ORF">KN1_18490</name>
</gene>
<dbReference type="Gene3D" id="3.90.650.10">
    <property type="entry name" value="PurM-like C-terminal domain"/>
    <property type="match status" value="1"/>
</dbReference>
<dbReference type="KEGG" id="csty:KN1_18490"/>
<dbReference type="EMBL" id="AP024597">
    <property type="protein sequence ID" value="BCU70552.1"/>
    <property type="molecule type" value="Genomic_DNA"/>
</dbReference>
<dbReference type="PANTHER" id="PTHR30270:SF0">
    <property type="entry name" value="THIAMINE-MONOPHOSPHATE KINASE"/>
    <property type="match status" value="1"/>
</dbReference>
<dbReference type="SUPFAM" id="SSF56042">
    <property type="entry name" value="PurM C-terminal domain-like"/>
    <property type="match status" value="1"/>
</dbReference>
<name>A0A8D5U7S9_9CREN</name>
<dbReference type="Pfam" id="PF00586">
    <property type="entry name" value="AIRS"/>
    <property type="match status" value="1"/>
</dbReference>
<protein>
    <submittedName>
        <fullName evidence="2">Thiamine-monophosphate kinase</fullName>
    </submittedName>
</protein>
<dbReference type="PIRSF" id="PIRSF005303">
    <property type="entry name" value="Thiam_monoph_kin"/>
    <property type="match status" value="1"/>
</dbReference>
<evidence type="ECO:0000313" key="2">
    <source>
        <dbReference type="EMBL" id="BCU70552.1"/>
    </source>
</evidence>
<dbReference type="Gene3D" id="3.30.1330.10">
    <property type="entry name" value="PurM-like, N-terminal domain"/>
    <property type="match status" value="1"/>
</dbReference>
<dbReference type="InterPro" id="IPR016188">
    <property type="entry name" value="PurM-like_N"/>
</dbReference>
<keyword evidence="2" id="KW-0418">Kinase</keyword>
<dbReference type="Proteomes" id="UP000825123">
    <property type="component" value="Chromosome"/>
</dbReference>
<sequence length="295" mass="33228">MDDVYIDGKSIYKIDGFQLSYSFPFMRSYDLGWKAVTSTVSDIIAKGGIPDIFLASIGIPKVKINELEELIEGISDAIKYYGGKYVGGDLNSSDGSGWVDVVGIGKVSCDFSRKISSQDYIIISNPIGYTSIVFISYLHSWNITLSNKFLNKIRHPIVNKNIVKIINKYCSDISYSTDISDGLVISLYNIIERKNVSIELDILPFDDEVEYIAARNSVDDNQLLKYSGEEFETLLVVSKDKANEIANEMKRFGLNPMIIGKVVKQDGLSTNNKKYLFYKGRIVEKTGWDNFIGWF</sequence>
<reference evidence="2 3" key="1">
    <citation type="submission" date="2021-04" db="EMBL/GenBank/DDBJ databases">
        <title>Complete genome sequence of Stygiolobus sp. KN-1.</title>
        <authorList>
            <person name="Nakamura K."/>
            <person name="Sakai H."/>
            <person name="Kurosawa N."/>
        </authorList>
    </citation>
    <scope>NUCLEOTIDE SEQUENCE [LARGE SCALE GENOMIC DNA]</scope>
    <source>
        <strain evidence="2 3">KN-1</strain>
    </source>
</reference>
<dbReference type="InterPro" id="IPR006283">
    <property type="entry name" value="ThiL-like"/>
</dbReference>
<dbReference type="PANTHER" id="PTHR30270">
    <property type="entry name" value="THIAMINE-MONOPHOSPHATE KINASE"/>
    <property type="match status" value="1"/>
</dbReference>
<dbReference type="SUPFAM" id="SSF55326">
    <property type="entry name" value="PurM N-terminal domain-like"/>
    <property type="match status" value="1"/>
</dbReference>
<dbReference type="InterPro" id="IPR036921">
    <property type="entry name" value="PurM-like_N_sf"/>
</dbReference>
<accession>A0A8D5U7S9</accession>
<dbReference type="GO" id="GO:0009030">
    <property type="term" value="F:thiamine-phosphate kinase activity"/>
    <property type="evidence" value="ECO:0007669"/>
    <property type="project" value="InterPro"/>
</dbReference>
<evidence type="ECO:0000259" key="1">
    <source>
        <dbReference type="Pfam" id="PF00586"/>
    </source>
</evidence>
<dbReference type="AlphaFoldDB" id="A0A8D5U7S9"/>
<evidence type="ECO:0000313" key="3">
    <source>
        <dbReference type="Proteomes" id="UP000825123"/>
    </source>
</evidence>
<keyword evidence="3" id="KW-1185">Reference proteome</keyword>
<dbReference type="GO" id="GO:0009228">
    <property type="term" value="P:thiamine biosynthetic process"/>
    <property type="evidence" value="ECO:0007669"/>
    <property type="project" value="InterPro"/>
</dbReference>
<keyword evidence="2" id="KW-0808">Transferase</keyword>
<proteinExistence type="predicted"/>